<dbReference type="RefSeq" id="WP_009520194.1">
    <property type="nucleotide sequence ID" value="NZ_CCAE010000015.1"/>
</dbReference>
<evidence type="ECO:0000256" key="2">
    <source>
        <dbReference type="SAM" id="MobiDB-lite"/>
    </source>
</evidence>
<dbReference type="SUPFAM" id="SSF56925">
    <property type="entry name" value="OMPA-like"/>
    <property type="match status" value="1"/>
</dbReference>
<feature type="chain" id="PRO_5009681480" evidence="3">
    <location>
        <begin position="27"/>
        <end position="232"/>
    </location>
</feature>
<dbReference type="AlphaFoldDB" id="A0A1L1PIP0"/>
<keyword evidence="3" id="KW-0732">Signal</keyword>
<sequence length="232" mass="24413" precursor="true">MTLFPRIHRTWPMAVLALALGGAASAQTGGSNTTGPAQTPGANTSPTPGNAYPAGRGMYGWSEGNYSLIPYSSHGYIGFNAGTTDWDAPCGTGGFACDDSNSAFHLYTGGMFNQYIGAEIGLIDFGRADRGGGRVKAHGLNLSLVGRIPMGRLSVFGKFGTLYGRTDSEVLPGSGLTAGKDSGWEGSYGVGVGFDFTPRSSIVLEWNRFDLNFEGVGQRNITTTSLGYVHRF</sequence>
<dbReference type="Proteomes" id="UP000028878">
    <property type="component" value="Unassembled WGS sequence"/>
</dbReference>
<dbReference type="GO" id="GO:0009279">
    <property type="term" value="C:cell outer membrane"/>
    <property type="evidence" value="ECO:0007669"/>
    <property type="project" value="UniProtKB-SubCell"/>
</dbReference>
<comment type="subcellular location">
    <subcellularLocation>
        <location evidence="1">Cell outer membrane</location>
    </subcellularLocation>
</comment>
<accession>A0A1L1PIP0</accession>
<evidence type="ECO:0000313" key="6">
    <source>
        <dbReference type="Proteomes" id="UP000028878"/>
    </source>
</evidence>
<feature type="domain" description="Outer membrane protein OmpA-like transmembrane" evidence="4">
    <location>
        <begin position="76"/>
        <end position="205"/>
    </location>
</feature>
<keyword evidence="6" id="KW-1185">Reference proteome</keyword>
<name>A0A1L1PIP0_HYDIT</name>
<feature type="compositionally biased region" description="Polar residues" evidence="2">
    <location>
        <begin position="36"/>
        <end position="48"/>
    </location>
</feature>
<dbReference type="Gene3D" id="2.40.160.20">
    <property type="match status" value="1"/>
</dbReference>
<evidence type="ECO:0000313" key="5">
    <source>
        <dbReference type="EMBL" id="CDN87833.1"/>
    </source>
</evidence>
<proteinExistence type="predicted"/>
<gene>
    <name evidence="5" type="ORF">BN948_02260</name>
</gene>
<dbReference type="InterPro" id="IPR011250">
    <property type="entry name" value="OMP/PagP_B-barrel"/>
</dbReference>
<dbReference type="EMBL" id="CCAE010000015">
    <property type="protein sequence ID" value="CDN87833.1"/>
    <property type="molecule type" value="Genomic_DNA"/>
</dbReference>
<reference evidence="6" key="1">
    <citation type="submission" date="2014-11" db="EMBL/GenBank/DDBJ databases">
        <title>Draft genome sequence of Hydrogenophaga intermedia S1.</title>
        <authorList>
            <person name="Gan H.M."/>
            <person name="Chew T.H."/>
            <person name="Stolz A."/>
        </authorList>
    </citation>
    <scope>NUCLEOTIDE SEQUENCE [LARGE SCALE GENOMIC DNA]</scope>
    <source>
        <strain evidence="6">S1</strain>
    </source>
</reference>
<evidence type="ECO:0000256" key="3">
    <source>
        <dbReference type="SAM" id="SignalP"/>
    </source>
</evidence>
<dbReference type="InterPro" id="IPR000498">
    <property type="entry name" value="OmpA-like_TM_dom"/>
</dbReference>
<feature type="signal peptide" evidence="3">
    <location>
        <begin position="1"/>
        <end position="26"/>
    </location>
</feature>
<dbReference type="Pfam" id="PF01389">
    <property type="entry name" value="OmpA_membrane"/>
    <property type="match status" value="1"/>
</dbReference>
<evidence type="ECO:0000256" key="1">
    <source>
        <dbReference type="ARBA" id="ARBA00004442"/>
    </source>
</evidence>
<feature type="region of interest" description="Disordered" evidence="2">
    <location>
        <begin position="27"/>
        <end position="49"/>
    </location>
</feature>
<organism evidence="5 6">
    <name type="scientific">Hydrogenophaga intermedia</name>
    <dbReference type="NCBI Taxonomy" id="65786"/>
    <lineage>
        <taxon>Bacteria</taxon>
        <taxon>Pseudomonadati</taxon>
        <taxon>Pseudomonadota</taxon>
        <taxon>Betaproteobacteria</taxon>
        <taxon>Burkholderiales</taxon>
        <taxon>Comamonadaceae</taxon>
        <taxon>Hydrogenophaga</taxon>
    </lineage>
</organism>
<evidence type="ECO:0000259" key="4">
    <source>
        <dbReference type="Pfam" id="PF01389"/>
    </source>
</evidence>
<protein>
    <submittedName>
        <fullName evidence="5">Outer membrane protein A</fullName>
    </submittedName>
</protein>